<feature type="transmembrane region" description="Helical" evidence="9">
    <location>
        <begin position="76"/>
        <end position="95"/>
    </location>
</feature>
<keyword evidence="3 9" id="KW-0812">Transmembrane</keyword>
<evidence type="ECO:0000313" key="11">
    <source>
        <dbReference type="EMBL" id="GAV07497.1"/>
    </source>
</evidence>
<evidence type="ECO:0000259" key="10">
    <source>
        <dbReference type="PROSITE" id="PS50192"/>
    </source>
</evidence>
<dbReference type="Gene3D" id="1.20.5.110">
    <property type="match status" value="1"/>
</dbReference>
<dbReference type="GO" id="GO:0015031">
    <property type="term" value="P:protein transport"/>
    <property type="evidence" value="ECO:0007669"/>
    <property type="project" value="UniProtKB-KW"/>
</dbReference>
<dbReference type="STRING" id="947166.A0A1D1W1R9"/>
<dbReference type="SUPFAM" id="SSF58038">
    <property type="entry name" value="SNARE fusion complex"/>
    <property type="match status" value="1"/>
</dbReference>
<organism evidence="11 12">
    <name type="scientific">Ramazzottius varieornatus</name>
    <name type="common">Water bear</name>
    <name type="synonym">Tardigrade</name>
    <dbReference type="NCBI Taxonomy" id="947166"/>
    <lineage>
        <taxon>Eukaryota</taxon>
        <taxon>Metazoa</taxon>
        <taxon>Ecdysozoa</taxon>
        <taxon>Tardigrada</taxon>
        <taxon>Eutardigrada</taxon>
        <taxon>Parachela</taxon>
        <taxon>Hypsibioidea</taxon>
        <taxon>Ramazzottiidae</taxon>
        <taxon>Ramazzottius</taxon>
    </lineage>
</organism>
<dbReference type="GO" id="GO:0000139">
    <property type="term" value="C:Golgi membrane"/>
    <property type="evidence" value="ECO:0007669"/>
    <property type="project" value="UniProtKB-SubCell"/>
</dbReference>
<keyword evidence="4" id="KW-0653">Protein transport</keyword>
<evidence type="ECO:0000256" key="2">
    <source>
        <dbReference type="ARBA" id="ARBA00022448"/>
    </source>
</evidence>
<dbReference type="InterPro" id="IPR000727">
    <property type="entry name" value="T_SNARE_dom"/>
</dbReference>
<dbReference type="EMBL" id="BDGG01000015">
    <property type="protein sequence ID" value="GAV07497.1"/>
    <property type="molecule type" value="Genomic_DNA"/>
</dbReference>
<protein>
    <recommendedName>
        <fullName evidence="10">t-SNARE coiled-coil homology domain-containing protein</fullName>
    </recommendedName>
</protein>
<evidence type="ECO:0000256" key="3">
    <source>
        <dbReference type="ARBA" id="ARBA00022692"/>
    </source>
</evidence>
<keyword evidence="2" id="KW-0813">Transport</keyword>
<keyword evidence="5 9" id="KW-1133">Transmembrane helix</keyword>
<evidence type="ECO:0000256" key="5">
    <source>
        <dbReference type="ARBA" id="ARBA00022989"/>
    </source>
</evidence>
<dbReference type="OrthoDB" id="261831at2759"/>
<evidence type="ECO:0000256" key="8">
    <source>
        <dbReference type="ARBA" id="ARBA00046280"/>
    </source>
</evidence>
<dbReference type="AlphaFoldDB" id="A0A1D1W1R9"/>
<accession>A0A1D1W1R9</accession>
<keyword evidence="7 9" id="KW-0472">Membrane</keyword>
<evidence type="ECO:0000256" key="4">
    <source>
        <dbReference type="ARBA" id="ARBA00022927"/>
    </source>
</evidence>
<evidence type="ECO:0000256" key="9">
    <source>
        <dbReference type="SAM" id="Phobius"/>
    </source>
</evidence>
<dbReference type="Proteomes" id="UP000186922">
    <property type="component" value="Unassembled WGS sequence"/>
</dbReference>
<proteinExistence type="predicted"/>
<keyword evidence="12" id="KW-1185">Reference proteome</keyword>
<gene>
    <name evidence="11" type="primary">RvY_17324-1</name>
    <name evidence="11" type="synonym">RvY_17324.1</name>
    <name evidence="11" type="ORF">RvY_17324</name>
</gene>
<feature type="domain" description="T-SNARE coiled-coil homology" evidence="10">
    <location>
        <begin position="4"/>
        <end position="66"/>
    </location>
</feature>
<comment type="subcellular location">
    <subcellularLocation>
        <location evidence="8">Endomembrane system</location>
        <topology evidence="8">Single-pass type IV membrane protein</topology>
    </subcellularLocation>
    <subcellularLocation>
        <location evidence="1">Golgi apparatus membrane</location>
    </subcellularLocation>
</comment>
<dbReference type="InterPro" id="IPR039899">
    <property type="entry name" value="BET1_SNARE"/>
</dbReference>
<evidence type="ECO:0000313" key="12">
    <source>
        <dbReference type="Proteomes" id="UP000186922"/>
    </source>
</evidence>
<evidence type="ECO:0000256" key="6">
    <source>
        <dbReference type="ARBA" id="ARBA00023034"/>
    </source>
</evidence>
<reference evidence="11 12" key="1">
    <citation type="journal article" date="2016" name="Nat. Commun.">
        <title>Extremotolerant tardigrade genome and improved radiotolerance of human cultured cells by tardigrade-unique protein.</title>
        <authorList>
            <person name="Hashimoto T."/>
            <person name="Horikawa D.D."/>
            <person name="Saito Y."/>
            <person name="Kuwahara H."/>
            <person name="Kozuka-Hata H."/>
            <person name="Shin-I T."/>
            <person name="Minakuchi Y."/>
            <person name="Ohishi K."/>
            <person name="Motoyama A."/>
            <person name="Aizu T."/>
            <person name="Enomoto A."/>
            <person name="Kondo K."/>
            <person name="Tanaka S."/>
            <person name="Hara Y."/>
            <person name="Koshikawa S."/>
            <person name="Sagara H."/>
            <person name="Miura T."/>
            <person name="Yokobori S."/>
            <person name="Miyagawa K."/>
            <person name="Suzuki Y."/>
            <person name="Kubo T."/>
            <person name="Oyama M."/>
            <person name="Kohara Y."/>
            <person name="Fujiyama A."/>
            <person name="Arakawa K."/>
            <person name="Katayama T."/>
            <person name="Toyoda A."/>
            <person name="Kunieda T."/>
        </authorList>
    </citation>
    <scope>NUCLEOTIDE SEQUENCE [LARGE SCALE GENOMIC DNA]</scope>
    <source>
        <strain evidence="11 12">YOKOZUNA-1</strain>
    </source>
</reference>
<keyword evidence="6" id="KW-0333">Golgi apparatus</keyword>
<sequence length="102" mass="11604">MTDEYLRQENQARSEALSSRVSLLKSIAVDIESETHKQNKLLDDVDREIVGVRGFITNGKKRTQQILLAGRRDKKTMSYVAITVALLLFTTYYLIRKATSSP</sequence>
<evidence type="ECO:0000256" key="1">
    <source>
        <dbReference type="ARBA" id="ARBA00004394"/>
    </source>
</evidence>
<dbReference type="PANTHER" id="PTHR12791">
    <property type="entry name" value="GOLGI SNARE BET1-RELATED"/>
    <property type="match status" value="1"/>
</dbReference>
<name>A0A1D1W1R9_RAMVA</name>
<evidence type="ECO:0000256" key="7">
    <source>
        <dbReference type="ARBA" id="ARBA00023136"/>
    </source>
</evidence>
<dbReference type="PROSITE" id="PS50192">
    <property type="entry name" value="T_SNARE"/>
    <property type="match status" value="1"/>
</dbReference>
<dbReference type="CDD" id="cd15853">
    <property type="entry name" value="SNARE_Bet1"/>
    <property type="match status" value="1"/>
</dbReference>
<comment type="caution">
    <text evidence="11">The sequence shown here is derived from an EMBL/GenBank/DDBJ whole genome shotgun (WGS) entry which is preliminary data.</text>
</comment>